<dbReference type="EMBL" id="CP143784">
    <property type="protein sequence ID" value="WVN85260.1"/>
    <property type="molecule type" value="Genomic_DNA"/>
</dbReference>
<reference evidence="3" key="2">
    <citation type="journal article" date="2022" name="Elife">
        <title>Obligate sexual reproduction of a homothallic fungus closely related to the Cryptococcus pathogenic species complex.</title>
        <authorList>
            <person name="Passer A.R."/>
            <person name="Clancey S.A."/>
            <person name="Shea T."/>
            <person name="David-Palma M."/>
            <person name="Averette A.F."/>
            <person name="Boekhout T."/>
            <person name="Porcel B.M."/>
            <person name="Nowrousian M."/>
            <person name="Cuomo C.A."/>
            <person name="Sun S."/>
            <person name="Heitman J."/>
            <person name="Coelho M.A."/>
        </authorList>
    </citation>
    <scope>NUCLEOTIDE SEQUENCE</scope>
    <source>
        <strain evidence="3">CBS 7841</strain>
    </source>
</reference>
<dbReference type="GeneID" id="91084621"/>
<keyword evidence="2" id="KW-1133">Transmembrane helix</keyword>
<dbReference type="KEGG" id="cdep:91084621"/>
<gene>
    <name evidence="3" type="ORF">L203_100405</name>
</gene>
<organism evidence="3 4">
    <name type="scientific">Cryptococcus depauperatus CBS 7841</name>
    <dbReference type="NCBI Taxonomy" id="1295531"/>
    <lineage>
        <taxon>Eukaryota</taxon>
        <taxon>Fungi</taxon>
        <taxon>Dikarya</taxon>
        <taxon>Basidiomycota</taxon>
        <taxon>Agaricomycotina</taxon>
        <taxon>Tremellomycetes</taxon>
        <taxon>Tremellales</taxon>
        <taxon>Cryptococcaceae</taxon>
        <taxon>Cryptococcus</taxon>
    </lineage>
</organism>
<evidence type="ECO:0000256" key="1">
    <source>
        <dbReference type="SAM" id="MobiDB-lite"/>
    </source>
</evidence>
<name>A0AAJ8LX41_9TREE</name>
<feature type="compositionally biased region" description="Basic and acidic residues" evidence="1">
    <location>
        <begin position="504"/>
        <end position="533"/>
    </location>
</feature>
<proteinExistence type="predicted"/>
<feature type="region of interest" description="Disordered" evidence="1">
    <location>
        <begin position="503"/>
        <end position="533"/>
    </location>
</feature>
<reference evidence="3" key="1">
    <citation type="submission" date="2016-06" db="EMBL/GenBank/DDBJ databases">
        <authorList>
            <person name="Cuomo C."/>
            <person name="Litvintseva A."/>
            <person name="Heitman J."/>
            <person name="Chen Y."/>
            <person name="Sun S."/>
            <person name="Springer D."/>
            <person name="Dromer F."/>
            <person name="Young S."/>
            <person name="Zeng Q."/>
            <person name="Chapman S."/>
            <person name="Gujja S."/>
            <person name="Saif S."/>
            <person name="Birren B."/>
        </authorList>
    </citation>
    <scope>NUCLEOTIDE SEQUENCE</scope>
    <source>
        <strain evidence="3">CBS 7841</strain>
    </source>
</reference>
<evidence type="ECO:0000313" key="3">
    <source>
        <dbReference type="EMBL" id="WVN85260.1"/>
    </source>
</evidence>
<dbReference type="Proteomes" id="UP000094043">
    <property type="component" value="Chromosome 1"/>
</dbReference>
<feature type="transmembrane region" description="Helical" evidence="2">
    <location>
        <begin position="31"/>
        <end position="52"/>
    </location>
</feature>
<sequence length="533" mass="60747">MTRQAYSLLPTASNISSPTLTSKTRFFSRKIYIVFLAAFWILLGLWGILITLDDSVEQLNAWREDAVVSWRQADGWKAKVVGWLPQDKVNEKVECKGWDPLLPEELDPVECFKARQYRQTKRVLEREMELQHDHWYFTVEHNRETLQNMTRCFLPVADPNYISCPERPLVLSGWWYTAEVLNGATTGEVMWQRSVVKQLAMLGYFFVAVGPYKNWITVSEMMPDVYAVLWNSDVDIVSCITDPRCVAKEHYVPPDDAEDLSIDIPDKERGVIPLWALNVVDYWGARPKEISNNDYWWGLKEEGDWSFQPLGQEWIATPWPLPSHSHLPYTMEDTCLALPITPQAERLDSALLLAKRSAYFHYHHVSPPSFWSNLTLIDGVSLISTSNVDEGKPLPTGIETIGRKSVDEYTKLVGGVKAMIGIGAPVISPSAYTSLCQATPFVVPIFYEPPVDSEWRHYSGYSQHGPALRLGEPYVYSYHAHNYTSLLDAVKRAMATPIEPYIPDDMRSNDEGKSFKEWGQDSEVAKRGEGEVL</sequence>
<accession>A0AAJ8LX41</accession>
<evidence type="ECO:0000256" key="2">
    <source>
        <dbReference type="SAM" id="Phobius"/>
    </source>
</evidence>
<dbReference type="RefSeq" id="XP_066065961.1">
    <property type="nucleotide sequence ID" value="XM_066209864.1"/>
</dbReference>
<keyword evidence="2" id="KW-0812">Transmembrane</keyword>
<protein>
    <submittedName>
        <fullName evidence="3">Uncharacterized protein</fullName>
    </submittedName>
</protein>
<keyword evidence="2" id="KW-0472">Membrane</keyword>
<dbReference type="AlphaFoldDB" id="A0AAJ8LX41"/>
<keyword evidence="4" id="KW-1185">Reference proteome</keyword>
<reference evidence="3" key="3">
    <citation type="submission" date="2024-01" db="EMBL/GenBank/DDBJ databases">
        <authorList>
            <person name="Coelho M.A."/>
            <person name="David-Palma M."/>
            <person name="Shea T."/>
            <person name="Sun S."/>
            <person name="Cuomo C.A."/>
            <person name="Heitman J."/>
        </authorList>
    </citation>
    <scope>NUCLEOTIDE SEQUENCE</scope>
    <source>
        <strain evidence="3">CBS 7841</strain>
    </source>
</reference>
<evidence type="ECO:0000313" key="4">
    <source>
        <dbReference type="Proteomes" id="UP000094043"/>
    </source>
</evidence>